<dbReference type="Pfam" id="PF00378">
    <property type="entry name" value="ECH_1"/>
    <property type="match status" value="1"/>
</dbReference>
<name>A0ABR9C9I8_9HYPH</name>
<protein>
    <submittedName>
        <fullName evidence="3">Enoyl-CoA hydratase/isomerase family protein</fullName>
    </submittedName>
</protein>
<dbReference type="CDD" id="cd06558">
    <property type="entry name" value="crotonase-like"/>
    <property type="match status" value="1"/>
</dbReference>
<dbReference type="NCBIfam" id="NF004781">
    <property type="entry name" value="PRK06127.1"/>
    <property type="match status" value="1"/>
</dbReference>
<evidence type="ECO:0000313" key="4">
    <source>
        <dbReference type="Proteomes" id="UP000615687"/>
    </source>
</evidence>
<dbReference type="EMBL" id="JACYXJ010000003">
    <property type="protein sequence ID" value="MBD8876571.1"/>
    <property type="molecule type" value="Genomic_DNA"/>
</dbReference>
<dbReference type="PROSITE" id="PS00166">
    <property type="entry name" value="ENOYL_COA_HYDRATASE"/>
    <property type="match status" value="1"/>
</dbReference>
<dbReference type="InterPro" id="IPR014748">
    <property type="entry name" value="Enoyl-CoA_hydra_C"/>
</dbReference>
<evidence type="ECO:0000256" key="1">
    <source>
        <dbReference type="ARBA" id="ARBA00005254"/>
    </source>
</evidence>
<proteinExistence type="inferred from homology"/>
<dbReference type="InterPro" id="IPR018376">
    <property type="entry name" value="Enoyl-CoA_hyd/isom_CS"/>
</dbReference>
<dbReference type="Gene3D" id="3.90.226.10">
    <property type="entry name" value="2-enoyl-CoA Hydratase, Chain A, domain 1"/>
    <property type="match status" value="1"/>
</dbReference>
<dbReference type="InterPro" id="IPR029045">
    <property type="entry name" value="ClpP/crotonase-like_dom_sf"/>
</dbReference>
<dbReference type="InterPro" id="IPR051683">
    <property type="entry name" value="Enoyl-CoA_Hydratase/Isomerase"/>
</dbReference>
<evidence type="ECO:0000256" key="2">
    <source>
        <dbReference type="RuleBase" id="RU003707"/>
    </source>
</evidence>
<accession>A0ABR9C9I8</accession>
<keyword evidence="4" id="KW-1185">Reference proteome</keyword>
<sequence>MACLLFKPSVLAPKIGVFGLIPKSNLPGHVQAGLFCLKNPPWRVRQILENTIVNTPLASDQGTISTRVEGSVGWLVVDNTAKRNALSLAMWKQVPAAVDRLVADPNIRVIVVRGAGETSFVSGADISEFAQTRSTAAAAKAYDVINVAAFKALKQAAKPTIAMIRGHCLGGGLGLALACDLRIAAAGSVFGIPAARLGIAYPLDAMSDIVEAVGPTTAKRLLFTAERIGAEEALRIQLIGEAVAEANLDARIAALCADLTNNAPLTQTAAKMSINAIAGGCQDDAMALAAKAAETCYESRDFAEGRDAFLEKRQPNFSGT</sequence>
<gene>
    <name evidence="3" type="ORF">IG617_09765</name>
</gene>
<comment type="similarity">
    <text evidence="1 2">Belongs to the enoyl-CoA hydratase/isomerase family.</text>
</comment>
<comment type="caution">
    <text evidence="3">The sequence shown here is derived from an EMBL/GenBank/DDBJ whole genome shotgun (WGS) entry which is preliminary data.</text>
</comment>
<organism evidence="3 4">
    <name type="scientific">Roseibium polysiphoniae</name>
    <dbReference type="NCBI Taxonomy" id="2571221"/>
    <lineage>
        <taxon>Bacteria</taxon>
        <taxon>Pseudomonadati</taxon>
        <taxon>Pseudomonadota</taxon>
        <taxon>Alphaproteobacteria</taxon>
        <taxon>Hyphomicrobiales</taxon>
        <taxon>Stappiaceae</taxon>
        <taxon>Roseibium</taxon>
    </lineage>
</organism>
<dbReference type="PANTHER" id="PTHR42964">
    <property type="entry name" value="ENOYL-COA HYDRATASE"/>
    <property type="match status" value="1"/>
</dbReference>
<reference evidence="3 4" key="1">
    <citation type="submission" date="2020-09" db="EMBL/GenBank/DDBJ databases">
        <title>The genome sequence of type strain Labrenzia polysiphoniae KACC 19711.</title>
        <authorList>
            <person name="Liu Y."/>
        </authorList>
    </citation>
    <scope>NUCLEOTIDE SEQUENCE [LARGE SCALE GENOMIC DNA]</scope>
    <source>
        <strain evidence="3 4">KACC 19711</strain>
    </source>
</reference>
<dbReference type="SUPFAM" id="SSF52096">
    <property type="entry name" value="ClpP/crotonase"/>
    <property type="match status" value="1"/>
</dbReference>
<evidence type="ECO:0000313" key="3">
    <source>
        <dbReference type="EMBL" id="MBD8876571.1"/>
    </source>
</evidence>
<dbReference type="InterPro" id="IPR001753">
    <property type="entry name" value="Enoyl-CoA_hydra/iso"/>
</dbReference>
<dbReference type="PANTHER" id="PTHR42964:SF1">
    <property type="entry name" value="POLYKETIDE BIOSYNTHESIS ENOYL-COA HYDRATASE PKSH-RELATED"/>
    <property type="match status" value="1"/>
</dbReference>
<dbReference type="Gene3D" id="1.10.12.10">
    <property type="entry name" value="Lyase 2-enoyl-coa Hydratase, Chain A, domain 2"/>
    <property type="match status" value="1"/>
</dbReference>
<dbReference type="Proteomes" id="UP000615687">
    <property type="component" value="Unassembled WGS sequence"/>
</dbReference>